<comment type="subcellular location">
    <subcellularLocation>
        <location evidence="1">Cell membrane</location>
        <topology evidence="1">Single-pass membrane protein</topology>
    </subcellularLocation>
</comment>
<keyword evidence="6 8" id="KW-0472">Membrane</keyword>
<evidence type="ECO:0000259" key="9">
    <source>
        <dbReference type="Pfam" id="PF25887"/>
    </source>
</evidence>
<evidence type="ECO:0000313" key="12">
    <source>
        <dbReference type="EMBL" id="ABJ74022.1"/>
    </source>
</evidence>
<dbReference type="InterPro" id="IPR005696">
    <property type="entry name" value="MesE/LcnD"/>
</dbReference>
<dbReference type="Pfam" id="PF25940">
    <property type="entry name" value="LcnD_C"/>
    <property type="match status" value="1"/>
</dbReference>
<feature type="transmembrane region" description="Helical" evidence="8">
    <location>
        <begin position="20"/>
        <end position="41"/>
    </location>
</feature>
<feature type="domain" description="LcnD-like barrel-sandwich hybrid" evidence="10">
    <location>
        <begin position="58"/>
        <end position="351"/>
    </location>
</feature>
<dbReference type="KEGG" id="llc:LACR_A01"/>
<dbReference type="AlphaFoldDB" id="Q02VK0"/>
<feature type="domain" description="LcnD-like long helical bundle" evidence="9">
    <location>
        <begin position="99"/>
        <end position="312"/>
    </location>
</feature>
<dbReference type="PANTHER" id="PTHR30386">
    <property type="entry name" value="MEMBRANE FUSION SUBUNIT OF EMRAB-TOLC MULTIDRUG EFFLUX PUMP"/>
    <property type="match status" value="1"/>
</dbReference>
<evidence type="ECO:0000256" key="8">
    <source>
        <dbReference type="SAM" id="Phobius"/>
    </source>
</evidence>
<dbReference type="InterPro" id="IPR058786">
    <property type="entry name" value="BSH_LcnD"/>
</dbReference>
<proteinExistence type="inferred from homology"/>
<dbReference type="HOGENOM" id="CLU_047946_0_0_9"/>
<keyword evidence="3" id="KW-0813">Transport</keyword>
<feature type="domain" description="LcnD-like C-terminal" evidence="11">
    <location>
        <begin position="355"/>
        <end position="443"/>
    </location>
</feature>
<dbReference type="EMBL" id="CP000426">
    <property type="protein sequence ID" value="ABJ74022.1"/>
    <property type="molecule type" value="Genomic_DNA"/>
</dbReference>
<evidence type="ECO:0000259" key="10">
    <source>
        <dbReference type="Pfam" id="PF25935"/>
    </source>
</evidence>
<evidence type="ECO:0000256" key="6">
    <source>
        <dbReference type="ARBA" id="ARBA00023136"/>
    </source>
</evidence>
<name>Q02VK0_LACLS</name>
<organism evidence="12 13">
    <name type="scientific">Lactococcus lactis subsp. cremoris (strain SK11)</name>
    <dbReference type="NCBI Taxonomy" id="272622"/>
    <lineage>
        <taxon>Bacteria</taxon>
        <taxon>Bacillati</taxon>
        <taxon>Bacillota</taxon>
        <taxon>Bacilli</taxon>
        <taxon>Lactobacillales</taxon>
        <taxon>Streptococcaceae</taxon>
        <taxon>Lactococcus</taxon>
        <taxon>Lactococcus cremoris subsp. cremoris</taxon>
    </lineage>
</organism>
<comment type="similarity">
    <text evidence="2">Belongs to the membrane fusion protein (MFP) (TC 8.A.1) family.</text>
</comment>
<evidence type="ECO:0000256" key="4">
    <source>
        <dbReference type="ARBA" id="ARBA00022692"/>
    </source>
</evidence>
<sequence>MNHHNWQNSSQVYTQSHKHFYRWMTYPTLFLFLFILSFLFLGKKEMIIKSQGQLTSTIVSKIQIPIEGKVLENKLSENLAVKKGETLVKLDLESFKKNKEALEQEIPLIENQIKSAETFIESLNKGTSQFTSDDEFGYKNQLESLLAENSANDASLNQSIETHKNEQATYENTKKSIALSIYKKKEERRNWQDIRSAWTSQSNITNFPTEITAQYTTFQNQLKTSSKEEKEQVKSTVASTINEKIEQIQKEIDQLEMDQSRLTPPVPYSNEISNQGYKKKQSIEQAIAETKQKVIGLKESLKKNNIELSELKNQIKNEVIASPISGFVHVNDNFKEQKLIPKGEVIAEIYPEINDKEIQFTSQIQASDLTQVKTGMKVHFKLDSKGNDPIMMDGKIDEIAVNATNSERGTFYLIKGTLKQSNHVHFNSRYGLSGRLSLIVGKKTYFNVLKDIILKK</sequence>
<dbReference type="PANTHER" id="PTHR30386:SF26">
    <property type="entry name" value="TRANSPORT PROTEIN COMB"/>
    <property type="match status" value="1"/>
</dbReference>
<dbReference type="RefSeq" id="WP_011669029.1">
    <property type="nucleotide sequence ID" value="NC_008503.1"/>
</dbReference>
<dbReference type="Proteomes" id="UP000000240">
    <property type="component" value="Plasmid 1"/>
</dbReference>
<evidence type="ECO:0000256" key="5">
    <source>
        <dbReference type="ARBA" id="ARBA00022989"/>
    </source>
</evidence>
<protein>
    <submittedName>
        <fullName evidence="12">Lactococcin A ABC transporter permease protein</fullName>
    </submittedName>
</protein>
<keyword evidence="4 8" id="KW-0812">Transmembrane</keyword>
<keyword evidence="12" id="KW-0614">Plasmid</keyword>
<dbReference type="InterPro" id="IPR058795">
    <property type="entry name" value="LcnD_C"/>
</dbReference>
<dbReference type="GO" id="GO:0005886">
    <property type="term" value="C:plasma membrane"/>
    <property type="evidence" value="ECO:0007669"/>
    <property type="project" value="UniProtKB-SubCell"/>
</dbReference>
<dbReference type="Pfam" id="PF25935">
    <property type="entry name" value="BSH_LcnD"/>
    <property type="match status" value="1"/>
</dbReference>
<dbReference type="Gene3D" id="2.40.30.170">
    <property type="match status" value="1"/>
</dbReference>
<feature type="coiled-coil region" evidence="7">
    <location>
        <begin position="238"/>
        <end position="318"/>
    </location>
</feature>
<gene>
    <name evidence="12" type="ordered locus">LACR_A01</name>
</gene>
<dbReference type="InterPro" id="IPR050739">
    <property type="entry name" value="MFP"/>
</dbReference>
<evidence type="ECO:0000259" key="11">
    <source>
        <dbReference type="Pfam" id="PF25940"/>
    </source>
</evidence>
<evidence type="ECO:0000256" key="1">
    <source>
        <dbReference type="ARBA" id="ARBA00004162"/>
    </source>
</evidence>
<dbReference type="Pfam" id="PF25887">
    <property type="entry name" value="HB_LcnD"/>
    <property type="match status" value="1"/>
</dbReference>
<geneLocation type="plasmid" evidence="13">
    <name>pLACR1</name>
</geneLocation>
<dbReference type="InterPro" id="IPR058794">
    <property type="entry name" value="HB_LcnD"/>
</dbReference>
<dbReference type="NCBIfam" id="TIGR01000">
    <property type="entry name" value="bacteriocin_acc"/>
    <property type="match status" value="1"/>
</dbReference>
<evidence type="ECO:0000256" key="3">
    <source>
        <dbReference type="ARBA" id="ARBA00022448"/>
    </source>
</evidence>
<keyword evidence="7" id="KW-0175">Coiled coil</keyword>
<reference evidence="12 13" key="1">
    <citation type="journal article" date="2006" name="Proc. Natl. Acad. Sci. U.S.A.">
        <title>Comparative genomics of the lactic acid bacteria.</title>
        <authorList>
            <person name="Makarova K."/>
            <person name="Slesarev A."/>
            <person name="Wolf Y."/>
            <person name="Sorokin A."/>
            <person name="Mirkin B."/>
            <person name="Koonin E."/>
            <person name="Pavlov A."/>
            <person name="Pavlova N."/>
            <person name="Karamychev V."/>
            <person name="Polouchine N."/>
            <person name="Shakhova V."/>
            <person name="Grigoriev I."/>
            <person name="Lou Y."/>
            <person name="Rohksar D."/>
            <person name="Lucas S."/>
            <person name="Huang K."/>
            <person name="Goodstein D.M."/>
            <person name="Hawkins T."/>
            <person name="Plengvidhya V."/>
            <person name="Welker D."/>
            <person name="Hughes J."/>
            <person name="Goh Y."/>
            <person name="Benson A."/>
            <person name="Baldwin K."/>
            <person name="Lee J.H."/>
            <person name="Diaz-Muniz I."/>
            <person name="Dosti B."/>
            <person name="Smeianov V."/>
            <person name="Wechter W."/>
            <person name="Barabote R."/>
            <person name="Lorca G."/>
            <person name="Altermann E."/>
            <person name="Barrangou R."/>
            <person name="Ganesan B."/>
            <person name="Xie Y."/>
            <person name="Rawsthorne H."/>
            <person name="Tamir D."/>
            <person name="Parker C."/>
            <person name="Breidt F."/>
            <person name="Broadbent J."/>
            <person name="Hutkins R."/>
            <person name="O'Sullivan D."/>
            <person name="Steele J."/>
            <person name="Unlu G."/>
            <person name="Saier M."/>
            <person name="Klaenhammer T."/>
            <person name="Richardson P."/>
            <person name="Kozyavkin S."/>
            <person name="Weimer B."/>
            <person name="Mills D."/>
        </authorList>
    </citation>
    <scope>NUCLEOTIDE SEQUENCE [LARGE SCALE GENOMIC DNA]</scope>
    <source>
        <strain evidence="12 13">SK11</strain>
        <plasmid evidence="13">Plasmid pLACR1</plasmid>
    </source>
</reference>
<evidence type="ECO:0000256" key="2">
    <source>
        <dbReference type="ARBA" id="ARBA00009477"/>
    </source>
</evidence>
<accession>Q02VK0</accession>
<keyword evidence="5 8" id="KW-1133">Transmembrane helix</keyword>
<evidence type="ECO:0000256" key="7">
    <source>
        <dbReference type="SAM" id="Coils"/>
    </source>
</evidence>
<evidence type="ECO:0000313" key="13">
    <source>
        <dbReference type="Proteomes" id="UP000000240"/>
    </source>
</evidence>